<organism evidence="1 2">
    <name type="scientific">Capsulimonas corticalis</name>
    <dbReference type="NCBI Taxonomy" id="2219043"/>
    <lineage>
        <taxon>Bacteria</taxon>
        <taxon>Bacillati</taxon>
        <taxon>Armatimonadota</taxon>
        <taxon>Armatimonadia</taxon>
        <taxon>Capsulimonadales</taxon>
        <taxon>Capsulimonadaceae</taxon>
        <taxon>Capsulimonas</taxon>
    </lineage>
</organism>
<keyword evidence="2" id="KW-1185">Reference proteome</keyword>
<reference evidence="1 2" key="1">
    <citation type="journal article" date="2019" name="Int. J. Syst. Evol. Microbiol.">
        <title>Capsulimonas corticalis gen. nov., sp. nov., an aerobic capsulated bacterium, of a novel bacterial order, Capsulimonadales ord. nov., of the class Armatimonadia of the phylum Armatimonadetes.</title>
        <authorList>
            <person name="Li J."/>
            <person name="Kudo C."/>
            <person name="Tonouchi A."/>
        </authorList>
    </citation>
    <scope>NUCLEOTIDE SEQUENCE [LARGE SCALE GENOMIC DNA]</scope>
    <source>
        <strain evidence="1 2">AX-7</strain>
    </source>
</reference>
<dbReference type="GO" id="GO:0016757">
    <property type="term" value="F:glycosyltransferase activity"/>
    <property type="evidence" value="ECO:0007669"/>
    <property type="project" value="InterPro"/>
</dbReference>
<dbReference type="InterPro" id="IPR044575">
    <property type="entry name" value="RAY1-like"/>
</dbReference>
<proteinExistence type="predicted"/>
<name>A0A402CXE6_9BACT</name>
<dbReference type="PANTHER" id="PTHR47483">
    <property type="entry name" value="BETA-ARABINOFURANOSYLTRANSFERASE RAY1"/>
    <property type="match status" value="1"/>
</dbReference>
<gene>
    <name evidence="1" type="ORF">CCAX7_43570</name>
</gene>
<sequence>MLTIFTIPKAFRGHNGVIQRNAIKSWTLLNSPCEIILLGDDPGTAEIAAELGLKHIPDIARNEFGTPLISDMFAQAERIASYPLMCYINADIILLDDFLTTTEFVMRRCRKFLLVGRRRDLDITEPIDFANPNWKADLRKWAHDEGKLYSVAGVDHFIFPKGLFGEIPPFAIGRTVWDNWLMFQARNRGGHLVDATQTMTVVHQNHDYSHVSAKAGDAWNGLEAQRNREMAGSHLHVFTLDDATLVVLPHDSGMRLRRIFTKLHIARIRVLHPNLAGLFRFAHVILRPFRRVA</sequence>
<dbReference type="SUPFAM" id="SSF53448">
    <property type="entry name" value="Nucleotide-diphospho-sugar transferases"/>
    <property type="match status" value="1"/>
</dbReference>
<dbReference type="EMBL" id="AP025739">
    <property type="protein sequence ID" value="BDI32306.1"/>
    <property type="molecule type" value="Genomic_DNA"/>
</dbReference>
<dbReference type="KEGG" id="ccot:CCAX7_43570"/>
<protein>
    <submittedName>
        <fullName evidence="1">Uncharacterized protein</fullName>
    </submittedName>
</protein>
<dbReference type="AlphaFoldDB" id="A0A402CXE6"/>
<evidence type="ECO:0000313" key="2">
    <source>
        <dbReference type="Proteomes" id="UP000287394"/>
    </source>
</evidence>
<dbReference type="Proteomes" id="UP000287394">
    <property type="component" value="Chromosome"/>
</dbReference>
<evidence type="ECO:0000313" key="1">
    <source>
        <dbReference type="EMBL" id="BDI32306.1"/>
    </source>
</evidence>
<dbReference type="PANTHER" id="PTHR47483:SF1">
    <property type="entry name" value="BETA-ARABINOFURANOSYLTRANSFERASE RAY1"/>
    <property type="match status" value="1"/>
</dbReference>
<dbReference type="InterPro" id="IPR029044">
    <property type="entry name" value="Nucleotide-diphossugar_trans"/>
</dbReference>
<dbReference type="OrthoDB" id="440227at2"/>
<dbReference type="RefSeq" id="WP_119322010.1">
    <property type="nucleotide sequence ID" value="NZ_AP025739.1"/>
</dbReference>
<accession>A0A402CXE6</accession>
<dbReference type="Gene3D" id="3.90.550.10">
    <property type="entry name" value="Spore Coat Polysaccharide Biosynthesis Protein SpsA, Chain A"/>
    <property type="match status" value="1"/>
</dbReference>